<protein>
    <submittedName>
        <fullName evidence="2">Uncharacterized protein</fullName>
    </submittedName>
</protein>
<dbReference type="AlphaFoldDB" id="A0A914WUN8"/>
<evidence type="ECO:0000313" key="1">
    <source>
        <dbReference type="Proteomes" id="UP000887566"/>
    </source>
</evidence>
<dbReference type="WBParaSite" id="PSAMB.scaffold5323size12040.g26351.t1">
    <property type="protein sequence ID" value="PSAMB.scaffold5323size12040.g26351.t1"/>
    <property type="gene ID" value="PSAMB.scaffold5323size12040.g26351"/>
</dbReference>
<keyword evidence="1" id="KW-1185">Reference proteome</keyword>
<evidence type="ECO:0000313" key="2">
    <source>
        <dbReference type="WBParaSite" id="PSAMB.scaffold5323size12040.g26351.t1"/>
    </source>
</evidence>
<proteinExistence type="predicted"/>
<organism evidence="1 2">
    <name type="scientific">Plectus sambesii</name>
    <dbReference type="NCBI Taxonomy" id="2011161"/>
    <lineage>
        <taxon>Eukaryota</taxon>
        <taxon>Metazoa</taxon>
        <taxon>Ecdysozoa</taxon>
        <taxon>Nematoda</taxon>
        <taxon>Chromadorea</taxon>
        <taxon>Plectida</taxon>
        <taxon>Plectina</taxon>
        <taxon>Plectoidea</taxon>
        <taxon>Plectidae</taxon>
        <taxon>Plectus</taxon>
    </lineage>
</organism>
<dbReference type="Proteomes" id="UP000887566">
    <property type="component" value="Unplaced"/>
</dbReference>
<reference evidence="2" key="1">
    <citation type="submission" date="2022-11" db="UniProtKB">
        <authorList>
            <consortium name="WormBaseParasite"/>
        </authorList>
    </citation>
    <scope>IDENTIFICATION</scope>
</reference>
<accession>A0A914WUN8</accession>
<name>A0A914WUN8_9BILA</name>
<sequence length="497" mass="57706">MWRKLWTQMRSVSQLEHISFPIRRPFVDRRRLFSIDIAAAASDRDTQSGGANSNKQPLLPIEASHFHALDKGLREKAQGKYKAYEDVKDLQKRAPNFTVDDWHEFLCAISAMGIYGGRLFFAKNELSAMTEIIGHLAKCCERFAEPIDYFNFIRLLLRFEDSFNRFRNDLPAEVKENVSKWFLKNFHRLEPSAFFEIFLIRTQWLNKKRLLKMESDEDIMKLLEHGQHLAAENNGIVIALEMLQIINYYSNTMQRDKLDPLISEIFDIMASRKLPSSQSDLCTALKLVVGEQRKVIRSKNTTATSTRHIFRRFAENSPKAAWKWLRNSIEVVFDSDELDHLRQLAAFAAVDAFKCKAVDFSVEELSRYLSVAAQPFLNNPAYLLEGTTAKMPTVSRTTALRLLLEALYNGLANEPRLRDQLPLWVRFDDAYWDRFFDMLQKEASKRVDCRHLFGSIDLALRVRPEYPNRAPYQLIVAKPVNQRRKEIMRILTAAALT</sequence>